<accession>A0A2U1SSQ1</accession>
<evidence type="ECO:0000313" key="2">
    <source>
        <dbReference type="EMBL" id="PWB94644.1"/>
    </source>
</evidence>
<name>A0A2U1SSQ1_METSR</name>
<dbReference type="EMBL" id="PUIV01000006">
    <property type="protein sequence ID" value="PWB94644.1"/>
    <property type="molecule type" value="Genomic_DNA"/>
</dbReference>
<gene>
    <name evidence="2" type="ORF">C5689_06165</name>
</gene>
<dbReference type="AlphaFoldDB" id="A0A2U1SSQ1"/>
<evidence type="ECO:0000256" key="1">
    <source>
        <dbReference type="SAM" id="MobiDB-lite"/>
    </source>
</evidence>
<feature type="region of interest" description="Disordered" evidence="1">
    <location>
        <begin position="1"/>
        <end position="29"/>
    </location>
</feature>
<protein>
    <submittedName>
        <fullName evidence="2">Uncharacterized protein</fullName>
    </submittedName>
</protein>
<sequence>MTLAGCGTSGGKRHLPPAPAGFGAPVPLRPIGAGSGAKAALAAERADHAAANRRLESDGAFYDDVRGKFSAD</sequence>
<evidence type="ECO:0000313" key="3">
    <source>
        <dbReference type="Proteomes" id="UP000245137"/>
    </source>
</evidence>
<comment type="caution">
    <text evidence="2">The sequence shown here is derived from an EMBL/GenBank/DDBJ whole genome shotgun (WGS) entry which is preliminary data.</text>
</comment>
<keyword evidence="3" id="KW-1185">Reference proteome</keyword>
<reference evidence="2 3" key="1">
    <citation type="journal article" date="2018" name="Appl. Microbiol. Biotechnol.">
        <title>Co-cultivation of the strictly anaerobic methanogen Methanosarcina barkeri with aerobic methanotrophs in an oxygen-limited membrane bioreactor.</title>
        <authorList>
            <person name="In 't Zandt M.H."/>
            <person name="van den Bosch T.J.M."/>
            <person name="Rijkers R."/>
            <person name="van Kessel M.A.H.J."/>
            <person name="Jetten M.S.M."/>
            <person name="Welte C.U."/>
        </authorList>
    </citation>
    <scope>NUCLEOTIDE SEQUENCE [LARGE SCALE GENOMIC DNA]</scope>
    <source>
        <strain evidence="2 3">DSM 17706</strain>
    </source>
</reference>
<dbReference type="RefSeq" id="WP_108916397.1">
    <property type="nucleotide sequence ID" value="NZ_BGJY01000018.1"/>
</dbReference>
<organism evidence="2 3">
    <name type="scientific">Methylosinus sporium</name>
    <dbReference type="NCBI Taxonomy" id="428"/>
    <lineage>
        <taxon>Bacteria</taxon>
        <taxon>Pseudomonadati</taxon>
        <taxon>Pseudomonadota</taxon>
        <taxon>Alphaproteobacteria</taxon>
        <taxon>Hyphomicrobiales</taxon>
        <taxon>Methylocystaceae</taxon>
        <taxon>Methylosinus</taxon>
    </lineage>
</organism>
<proteinExistence type="predicted"/>
<dbReference type="Proteomes" id="UP000245137">
    <property type="component" value="Unassembled WGS sequence"/>
</dbReference>